<keyword evidence="3" id="KW-1185">Reference proteome</keyword>
<proteinExistence type="predicted"/>
<dbReference type="Proteomes" id="UP000190037">
    <property type="component" value="Unassembled WGS sequence"/>
</dbReference>
<evidence type="ECO:0000313" key="2">
    <source>
        <dbReference type="EMBL" id="OPC77936.1"/>
    </source>
</evidence>
<dbReference type="AlphaFoldDB" id="A0A1T3NM79"/>
<comment type="caution">
    <text evidence="2">The sequence shown here is derived from an EMBL/GenBank/DDBJ whole genome shotgun (WGS) entry which is preliminary data.</text>
</comment>
<gene>
    <name evidence="2" type="ORF">B4N89_37505</name>
</gene>
<organism evidence="2 3">
    <name type="scientific">Embleya scabrispora</name>
    <dbReference type="NCBI Taxonomy" id="159449"/>
    <lineage>
        <taxon>Bacteria</taxon>
        <taxon>Bacillati</taxon>
        <taxon>Actinomycetota</taxon>
        <taxon>Actinomycetes</taxon>
        <taxon>Kitasatosporales</taxon>
        <taxon>Streptomycetaceae</taxon>
        <taxon>Embleya</taxon>
    </lineage>
</organism>
<feature type="region of interest" description="Disordered" evidence="1">
    <location>
        <begin position="106"/>
        <end position="127"/>
    </location>
</feature>
<accession>A0A1T3NM79</accession>
<sequence length="856" mass="92393">MNISDESAGASVALTLCDPAWVPDLAARLREPVLAALVRAAHLPRELVRRLLASADPDTRAALARDALARGSVPPADVAIVLAELGWPELAVRLYLAEFPLGFESPRRSVSDPGPRPAGYRARADERRATVRERTTAALRVGSAVLASADPTDPRWREPGGLVERLSDTRADVRLVPALRGPFPELIAHALRVFGDDPTPAVRLDARRRLRAAGGEDALARDGRGDAAPDAPPLDDAVFDAHLLLLGLRHLDRSPPRQDRYTNDEDEDWNTDFAVYAWTEFVSAADELLPWDLILAEHARRPFTGAGLAAMTMRPGCPADLAAEAYRAEPYRVLAAAPDVVPLEWITSFVADTSSGVVWEPLLARALTEGRYDPDEVLDTVAPATAVFAALPLAAPGVRDAVSRLAARLGTDPAAWSAIRTGKAWFPGTVRQFVESAVTGRVPEDHNTTFAGSPASANPVEAAFRVLFTCAAPDVQAALIPTLPSRAVELLCMPGGANATVRAALLAEHGRLAALALATYPADLSDEEIARLLDRDDPGVNAELYAHARLTREQRVRVASGADRHGRPRAVPVAESVASWARKPPPEQVLDRIAAVRCSGHPLLLRHLPAHAAGLTTAPRLAMLVRLWEYGGPRDVQELLDPTSKAARSRPIDRWTWPPHVCEVARRALAAGPDTGLDLLRAAAAEAARPEAVIADLRGAAHVVRPFRDEPLPWPEVLRAQAEEPFGDNPIRSLLDHPDCPTELRNVVLYGPVPYRTLGQWMETGLESGAPTVLDVAATACVDAPQAVRIITEHAAWKPGFLRDPAYRELIRHVRARLDRPDAWVVAVRLLFGFPGTLLELLDTADATTADGTSSR</sequence>
<protein>
    <submittedName>
        <fullName evidence="2">Uncharacterized protein</fullName>
    </submittedName>
</protein>
<evidence type="ECO:0000313" key="3">
    <source>
        <dbReference type="Proteomes" id="UP000190037"/>
    </source>
</evidence>
<dbReference type="OrthoDB" id="3439521at2"/>
<dbReference type="RefSeq" id="WP_078981029.1">
    <property type="nucleotide sequence ID" value="NZ_MWQN01000003.1"/>
</dbReference>
<dbReference type="EMBL" id="MWQN01000003">
    <property type="protein sequence ID" value="OPC77936.1"/>
    <property type="molecule type" value="Genomic_DNA"/>
</dbReference>
<evidence type="ECO:0000256" key="1">
    <source>
        <dbReference type="SAM" id="MobiDB-lite"/>
    </source>
</evidence>
<name>A0A1T3NM79_9ACTN</name>
<reference evidence="2 3" key="1">
    <citation type="submission" date="2017-03" db="EMBL/GenBank/DDBJ databases">
        <title>Draft genome sequence of Streptomyces scabrisporus NF3, endophyte isolated from Amphipterygium adstringens.</title>
        <authorList>
            <person name="Vazquez M."/>
            <person name="Ceapa C.D."/>
            <person name="Rodriguez Luna D."/>
            <person name="Sanchez Esquivel S."/>
        </authorList>
    </citation>
    <scope>NUCLEOTIDE SEQUENCE [LARGE SCALE GENOMIC DNA]</scope>
    <source>
        <strain evidence="2 3">NF3</strain>
    </source>
</reference>